<name>A0ABX2HBX5_9FIRM</name>
<dbReference type="RefSeq" id="WP_148463375.1">
    <property type="nucleotide sequence ID" value="NZ_JAAINN010000023.1"/>
</dbReference>
<reference evidence="1 2" key="1">
    <citation type="journal article" date="2020" name="Cell Host Microbe">
        <title>Functional and Genomic Variation between Human-Derived Isolates of Lachnospiraceae Reveals Inter- and Intra-Species Diversity.</title>
        <authorList>
            <person name="Sorbara M.T."/>
            <person name="Littmann E.R."/>
            <person name="Fontana E."/>
            <person name="Moody T.U."/>
            <person name="Kohout C.E."/>
            <person name="Gjonbalaj M."/>
            <person name="Eaton V."/>
            <person name="Seok R."/>
            <person name="Leiner I.M."/>
            <person name="Pamer E.G."/>
        </authorList>
    </citation>
    <scope>NUCLEOTIDE SEQUENCE [LARGE SCALE GENOMIC DNA]</scope>
    <source>
        <strain evidence="1 2">MSK.17.74</strain>
    </source>
</reference>
<proteinExistence type="predicted"/>
<dbReference type="EMBL" id="JAAITS010000102">
    <property type="protein sequence ID" value="NSG87706.1"/>
    <property type="molecule type" value="Genomic_DNA"/>
</dbReference>
<dbReference type="Proteomes" id="UP001644719">
    <property type="component" value="Unassembled WGS sequence"/>
</dbReference>
<organism evidence="1 2">
    <name type="scientific">Blautia faecis</name>
    <dbReference type="NCBI Taxonomy" id="871665"/>
    <lineage>
        <taxon>Bacteria</taxon>
        <taxon>Bacillati</taxon>
        <taxon>Bacillota</taxon>
        <taxon>Clostridia</taxon>
        <taxon>Lachnospirales</taxon>
        <taxon>Lachnospiraceae</taxon>
        <taxon>Blautia</taxon>
    </lineage>
</organism>
<sequence>MVITHNIIQMMGGTIQVESKLGEGSHFEVILPIELDKTADRSIRSRMEVIDTVSMIGPYMNEVLPPTPPKRKQQPIDIPDLYTFFFTQ</sequence>
<keyword evidence="2" id="KW-1185">Reference proteome</keyword>
<dbReference type="InterPro" id="IPR036890">
    <property type="entry name" value="HATPase_C_sf"/>
</dbReference>
<evidence type="ECO:0008006" key="3">
    <source>
        <dbReference type="Google" id="ProtNLM"/>
    </source>
</evidence>
<protein>
    <recommendedName>
        <fullName evidence="3">Histidine kinase/HSP90-like ATPase domain-containing protein</fullName>
    </recommendedName>
</protein>
<dbReference type="SUPFAM" id="SSF55874">
    <property type="entry name" value="ATPase domain of HSP90 chaperone/DNA topoisomerase II/histidine kinase"/>
    <property type="match status" value="1"/>
</dbReference>
<accession>A0ABX2HBX5</accession>
<evidence type="ECO:0000313" key="1">
    <source>
        <dbReference type="EMBL" id="NSG87706.1"/>
    </source>
</evidence>
<dbReference type="Gene3D" id="3.30.565.10">
    <property type="entry name" value="Histidine kinase-like ATPase, C-terminal domain"/>
    <property type="match status" value="1"/>
</dbReference>
<gene>
    <name evidence="1" type="ORF">G5B17_20450</name>
</gene>
<evidence type="ECO:0000313" key="2">
    <source>
        <dbReference type="Proteomes" id="UP001644719"/>
    </source>
</evidence>
<comment type="caution">
    <text evidence="1">The sequence shown here is derived from an EMBL/GenBank/DDBJ whole genome shotgun (WGS) entry which is preliminary data.</text>
</comment>